<sequence length="102" mass="11946">MGIDKRLVSTETSKMLEWVPQEAQIDSGNTPTRPEEHLYGEIEVENMVDRLMTLKKVFFGENRPRELEMRKELKEGSKVTYEPYNKSLVLTTSHSKQPYKEI</sequence>
<protein>
    <submittedName>
        <fullName evidence="1">Uncharacterized protein</fullName>
    </submittedName>
</protein>
<organism evidence="1 2">
    <name type="scientific">Datura stramonium</name>
    <name type="common">Jimsonweed</name>
    <name type="synonym">Common thornapple</name>
    <dbReference type="NCBI Taxonomy" id="4076"/>
    <lineage>
        <taxon>Eukaryota</taxon>
        <taxon>Viridiplantae</taxon>
        <taxon>Streptophyta</taxon>
        <taxon>Embryophyta</taxon>
        <taxon>Tracheophyta</taxon>
        <taxon>Spermatophyta</taxon>
        <taxon>Magnoliopsida</taxon>
        <taxon>eudicotyledons</taxon>
        <taxon>Gunneridae</taxon>
        <taxon>Pentapetalae</taxon>
        <taxon>asterids</taxon>
        <taxon>lamiids</taxon>
        <taxon>Solanales</taxon>
        <taxon>Solanaceae</taxon>
        <taxon>Solanoideae</taxon>
        <taxon>Datureae</taxon>
        <taxon>Datura</taxon>
    </lineage>
</organism>
<evidence type="ECO:0000313" key="1">
    <source>
        <dbReference type="EMBL" id="MCD7461793.1"/>
    </source>
</evidence>
<accession>A0ABS8SSR9</accession>
<name>A0ABS8SSR9_DATST</name>
<gene>
    <name evidence="1" type="ORF">HAX54_047127</name>
</gene>
<keyword evidence="2" id="KW-1185">Reference proteome</keyword>
<dbReference type="EMBL" id="JACEIK010000755">
    <property type="protein sequence ID" value="MCD7461793.1"/>
    <property type="molecule type" value="Genomic_DNA"/>
</dbReference>
<comment type="caution">
    <text evidence="1">The sequence shown here is derived from an EMBL/GenBank/DDBJ whole genome shotgun (WGS) entry which is preliminary data.</text>
</comment>
<reference evidence="1 2" key="1">
    <citation type="journal article" date="2021" name="BMC Genomics">
        <title>Datura genome reveals duplications of psychoactive alkaloid biosynthetic genes and high mutation rate following tissue culture.</title>
        <authorList>
            <person name="Rajewski A."/>
            <person name="Carter-House D."/>
            <person name="Stajich J."/>
            <person name="Litt A."/>
        </authorList>
    </citation>
    <scope>NUCLEOTIDE SEQUENCE [LARGE SCALE GENOMIC DNA]</scope>
    <source>
        <strain evidence="1">AR-01</strain>
    </source>
</reference>
<proteinExistence type="predicted"/>
<dbReference type="Proteomes" id="UP000823775">
    <property type="component" value="Unassembled WGS sequence"/>
</dbReference>
<evidence type="ECO:0000313" key="2">
    <source>
        <dbReference type="Proteomes" id="UP000823775"/>
    </source>
</evidence>